<gene>
    <name evidence="5" type="ORF">CVU83_03515</name>
</gene>
<dbReference type="EMBL" id="PHAH01000059">
    <property type="protein sequence ID" value="PKM87009.1"/>
    <property type="molecule type" value="Genomic_DNA"/>
</dbReference>
<dbReference type="GO" id="GO:0008233">
    <property type="term" value="F:peptidase activity"/>
    <property type="evidence" value="ECO:0007669"/>
    <property type="project" value="InterPro"/>
</dbReference>
<evidence type="ECO:0000313" key="5">
    <source>
        <dbReference type="EMBL" id="PKM87009.1"/>
    </source>
</evidence>
<keyword evidence="3" id="KW-0812">Transmembrane</keyword>
<accession>A0A2N2DX07</accession>
<evidence type="ECO:0000256" key="3">
    <source>
        <dbReference type="SAM" id="Phobius"/>
    </source>
</evidence>
<evidence type="ECO:0000256" key="1">
    <source>
        <dbReference type="ARBA" id="ARBA00010088"/>
    </source>
</evidence>
<dbReference type="InterPro" id="IPR002410">
    <property type="entry name" value="Peptidase_S33"/>
</dbReference>
<feature type="transmembrane region" description="Helical" evidence="3">
    <location>
        <begin position="21"/>
        <end position="40"/>
    </location>
</feature>
<evidence type="ECO:0000259" key="4">
    <source>
        <dbReference type="Pfam" id="PF00561"/>
    </source>
</evidence>
<dbReference type="Proteomes" id="UP000233325">
    <property type="component" value="Unassembled WGS sequence"/>
</dbReference>
<evidence type="ECO:0000256" key="2">
    <source>
        <dbReference type="ARBA" id="ARBA00022801"/>
    </source>
</evidence>
<dbReference type="SUPFAM" id="SSF53474">
    <property type="entry name" value="alpha/beta-Hydrolases"/>
    <property type="match status" value="1"/>
</dbReference>
<organism evidence="5 6">
    <name type="scientific">Candidatus Falkowbacteria bacterium HGW-Falkowbacteria-2</name>
    <dbReference type="NCBI Taxonomy" id="2013769"/>
    <lineage>
        <taxon>Bacteria</taxon>
        <taxon>Candidatus Falkowiibacteriota</taxon>
    </lineage>
</organism>
<feature type="domain" description="AB hydrolase-1" evidence="4">
    <location>
        <begin position="85"/>
        <end position="210"/>
    </location>
</feature>
<protein>
    <submittedName>
        <fullName evidence="5">Alpha/beta hydrolase</fullName>
    </submittedName>
</protein>
<reference evidence="5 6" key="1">
    <citation type="journal article" date="2017" name="ISME J.">
        <title>Potential for microbial H2 and metal transformations associated with novel bacteria and archaea in deep terrestrial subsurface sediments.</title>
        <authorList>
            <person name="Hernsdorf A.W."/>
            <person name="Amano Y."/>
            <person name="Miyakawa K."/>
            <person name="Ise K."/>
            <person name="Suzuki Y."/>
            <person name="Anantharaman K."/>
            <person name="Probst A."/>
            <person name="Burstein D."/>
            <person name="Thomas B.C."/>
            <person name="Banfield J.F."/>
        </authorList>
    </citation>
    <scope>NUCLEOTIDE SEQUENCE [LARGE SCALE GENOMIC DNA]</scope>
    <source>
        <strain evidence="5">HGW-Falkowbacteria-2</strain>
    </source>
</reference>
<dbReference type="GO" id="GO:0006508">
    <property type="term" value="P:proteolysis"/>
    <property type="evidence" value="ECO:0007669"/>
    <property type="project" value="InterPro"/>
</dbReference>
<dbReference type="InterPro" id="IPR029058">
    <property type="entry name" value="AB_hydrolase_fold"/>
</dbReference>
<keyword evidence="3" id="KW-0472">Membrane</keyword>
<dbReference type="Gene3D" id="3.40.50.1820">
    <property type="entry name" value="alpha/beta hydrolase"/>
    <property type="match status" value="1"/>
</dbReference>
<comment type="similarity">
    <text evidence="1">Belongs to the peptidase S33 family.</text>
</comment>
<keyword evidence="2 5" id="KW-0378">Hydrolase</keyword>
<dbReference type="PRINTS" id="PR00793">
    <property type="entry name" value="PROAMNOPTASE"/>
</dbReference>
<dbReference type="InterPro" id="IPR050266">
    <property type="entry name" value="AB_hydrolase_sf"/>
</dbReference>
<dbReference type="GO" id="GO:0016020">
    <property type="term" value="C:membrane"/>
    <property type="evidence" value="ECO:0007669"/>
    <property type="project" value="TreeGrafter"/>
</dbReference>
<dbReference type="PANTHER" id="PTHR43798:SF33">
    <property type="entry name" value="HYDROLASE, PUTATIVE (AFU_ORTHOLOGUE AFUA_2G14860)-RELATED"/>
    <property type="match status" value="1"/>
</dbReference>
<evidence type="ECO:0000313" key="6">
    <source>
        <dbReference type="Proteomes" id="UP000233325"/>
    </source>
</evidence>
<dbReference type="PANTHER" id="PTHR43798">
    <property type="entry name" value="MONOACYLGLYCEROL LIPASE"/>
    <property type="match status" value="1"/>
</dbReference>
<dbReference type="Pfam" id="PF00561">
    <property type="entry name" value="Abhydrolase_1"/>
    <property type="match status" value="1"/>
</dbReference>
<name>A0A2N2DX07_9BACT</name>
<keyword evidence="3" id="KW-1133">Transmembrane helix</keyword>
<dbReference type="InterPro" id="IPR000073">
    <property type="entry name" value="AB_hydrolase_1"/>
</dbReference>
<dbReference type="AlphaFoldDB" id="A0A2N2DX07"/>
<sequence>MKTEQFSIKLCSQTTGRVLLIIIYSFLISVFIILGLMFTWSDGKPKPFLDADGNPLAGSLSEKILVDINGVKQGMFIKSKDTNNPVLLFVHGGPGMPEYWLTQTYPTGLEDRFTVVWWEQRGAGLSYSSDIPAETMNEEQFVLDTLSVTNYLRNRFNKEKIYLMAHSWGSYIGIQAAVRAPELYYAYVGMGQVSNQIKSEQLAYEYALDFFKKNGNTGMVRKLEAAPPTITAPLPSAYNSLRDEYMHKAGIGTTHGMKSVITGIFLPSWRFREYTLSEKFNLWRGKIISRSVSLGLWDKMQSTDLTQLVTKLDIPVYFFEGEHDYTCAYPLAKKYFNKLSAPVKGFYTFENSAHSPIFEEPEKALRILQEDVLPGTNKLSDIQ</sequence>
<comment type="caution">
    <text evidence="5">The sequence shown here is derived from an EMBL/GenBank/DDBJ whole genome shotgun (WGS) entry which is preliminary data.</text>
</comment>
<proteinExistence type="inferred from homology"/>